<proteinExistence type="predicted"/>
<dbReference type="Proteomes" id="UP000596661">
    <property type="component" value="Chromosome 5"/>
</dbReference>
<sequence length="519" mass="58876">MSPAFYQKFWHIVGNDVIKTVQNFFTTGCLPVNLNDTNVVLIPKKKKPELITEMRPISLCNVLYKVISKVLTNRMKHLMGSIISENQSAFIPGRLITDNIMISFEVLHYLKRRQQGKDGVMALKLDLSKAFDRIEWAYLNAMLLKLGLMKASATLIVNLKLEVGYVVVKIYGVPPTVSHAPFLTAVPSPLCNQMETLMNRFWWQSKGENSKEFIGRAGKISAKCKSKGGMGFRNLRTSIWLLGKPGLAPLVNHNSLVGRIFKARHFPNTSFFNSGDRWKPKLHLHEVFLKLKSTPALAAEKLCWMRAYVSILNDPWLPAEMDGFIHSSHPALLHQAVSSLLQQDVKDWDIDILNDLFNDRDKDLILQLQLSPTAFEDSWYWLNDRADVSIDTTCSSCQSNQETSLHLFVNCPFAQNCLRKALGSARGSIEQSFAAWFQHGLSNWSSSDIESISMLCWALWRCRNDFIWNNTQPSVNKVISSAKLTLDQWKSAQSLTKTLSNNCTSHQKVLEFGLNQHTL</sequence>
<dbReference type="CDD" id="cd01650">
    <property type="entry name" value="RT_nLTR_like"/>
    <property type="match status" value="1"/>
</dbReference>
<dbReference type="Pfam" id="PF00078">
    <property type="entry name" value="RVT_1"/>
    <property type="match status" value="1"/>
</dbReference>
<keyword evidence="3" id="KW-1185">Reference proteome</keyword>
<dbReference type="EnsemblPlants" id="evm.model.05.1016">
    <property type="protein sequence ID" value="cds.evm.model.05.1016"/>
    <property type="gene ID" value="evm.TU.05.1016"/>
</dbReference>
<feature type="domain" description="Reverse transcriptase" evidence="1">
    <location>
        <begin position="43"/>
        <end position="148"/>
    </location>
</feature>
<dbReference type="InterPro" id="IPR000477">
    <property type="entry name" value="RT_dom"/>
</dbReference>
<dbReference type="AlphaFoldDB" id="A0A803PJN1"/>
<organism evidence="2 3">
    <name type="scientific">Cannabis sativa</name>
    <name type="common">Hemp</name>
    <name type="synonym">Marijuana</name>
    <dbReference type="NCBI Taxonomy" id="3483"/>
    <lineage>
        <taxon>Eukaryota</taxon>
        <taxon>Viridiplantae</taxon>
        <taxon>Streptophyta</taxon>
        <taxon>Embryophyta</taxon>
        <taxon>Tracheophyta</taxon>
        <taxon>Spermatophyta</taxon>
        <taxon>Magnoliopsida</taxon>
        <taxon>eudicotyledons</taxon>
        <taxon>Gunneridae</taxon>
        <taxon>Pentapetalae</taxon>
        <taxon>rosids</taxon>
        <taxon>fabids</taxon>
        <taxon>Rosales</taxon>
        <taxon>Cannabaceae</taxon>
        <taxon>Cannabis</taxon>
    </lineage>
</organism>
<dbReference type="PANTHER" id="PTHR19446">
    <property type="entry name" value="REVERSE TRANSCRIPTASES"/>
    <property type="match status" value="1"/>
</dbReference>
<protein>
    <recommendedName>
        <fullName evidence="1">Reverse transcriptase domain-containing protein</fullName>
    </recommendedName>
</protein>
<accession>A0A803PJN1</accession>
<dbReference type="Gramene" id="evm.model.05.1016">
    <property type="protein sequence ID" value="cds.evm.model.05.1016"/>
    <property type="gene ID" value="evm.TU.05.1016"/>
</dbReference>
<evidence type="ECO:0000313" key="3">
    <source>
        <dbReference type="Proteomes" id="UP000596661"/>
    </source>
</evidence>
<reference evidence="2" key="1">
    <citation type="submission" date="2018-11" db="EMBL/GenBank/DDBJ databases">
        <authorList>
            <person name="Grassa J C."/>
        </authorList>
    </citation>
    <scope>NUCLEOTIDE SEQUENCE [LARGE SCALE GENOMIC DNA]</scope>
</reference>
<reference evidence="2" key="2">
    <citation type="submission" date="2021-03" db="UniProtKB">
        <authorList>
            <consortium name="EnsemblPlants"/>
        </authorList>
    </citation>
    <scope>IDENTIFICATION</scope>
</reference>
<evidence type="ECO:0000313" key="2">
    <source>
        <dbReference type="EnsemblPlants" id="cds.evm.model.05.1016"/>
    </source>
</evidence>
<dbReference type="EMBL" id="UZAU01000486">
    <property type="status" value="NOT_ANNOTATED_CDS"/>
    <property type="molecule type" value="Genomic_DNA"/>
</dbReference>
<evidence type="ECO:0000259" key="1">
    <source>
        <dbReference type="Pfam" id="PF00078"/>
    </source>
</evidence>
<name>A0A803PJN1_CANSA</name>